<organism evidence="2 3">
    <name type="scientific">Fredinandcohnia salidurans</name>
    <dbReference type="NCBI Taxonomy" id="2595041"/>
    <lineage>
        <taxon>Bacteria</taxon>
        <taxon>Bacillati</taxon>
        <taxon>Bacillota</taxon>
        <taxon>Bacilli</taxon>
        <taxon>Bacillales</taxon>
        <taxon>Bacillaceae</taxon>
        <taxon>Fredinandcohnia</taxon>
    </lineage>
</organism>
<dbReference type="SUPFAM" id="SSF48452">
    <property type="entry name" value="TPR-like"/>
    <property type="match status" value="1"/>
</dbReference>
<proteinExistence type="predicted"/>
<reference evidence="3" key="1">
    <citation type="journal article" date="2019" name="Int. J. Syst. Evol. Microbiol.">
        <title>The Global Catalogue of Microorganisms (GCM) 10K type strain sequencing project: providing services to taxonomists for standard genome sequencing and annotation.</title>
        <authorList>
            <consortium name="The Broad Institute Genomics Platform"/>
            <consortium name="The Broad Institute Genome Sequencing Center for Infectious Disease"/>
            <person name="Wu L."/>
            <person name="Ma J."/>
        </authorList>
    </citation>
    <scope>NUCLEOTIDE SEQUENCE [LARGE SCALE GENOMIC DNA]</scope>
    <source>
        <strain evidence="3">CCUG 15531</strain>
    </source>
</reference>
<dbReference type="GO" id="GO:0016757">
    <property type="term" value="F:glycosyltransferase activity"/>
    <property type="evidence" value="ECO:0007669"/>
    <property type="project" value="UniProtKB-KW"/>
</dbReference>
<keyword evidence="2" id="KW-0328">Glycosyltransferase</keyword>
<dbReference type="InterPro" id="IPR011990">
    <property type="entry name" value="TPR-like_helical_dom_sf"/>
</dbReference>
<keyword evidence="3" id="KW-1185">Reference proteome</keyword>
<dbReference type="InterPro" id="IPR029044">
    <property type="entry name" value="Nucleotide-diphossugar_trans"/>
</dbReference>
<comment type="caution">
    <text evidence="2">The sequence shown here is derived from an EMBL/GenBank/DDBJ whole genome shotgun (WGS) entry which is preliminary data.</text>
</comment>
<feature type="domain" description="Glycosyltransferase 2-like" evidence="1">
    <location>
        <begin position="19"/>
        <end position="119"/>
    </location>
</feature>
<evidence type="ECO:0000313" key="3">
    <source>
        <dbReference type="Proteomes" id="UP001597227"/>
    </source>
</evidence>
<accession>A0ABW4MK61</accession>
<dbReference type="EMBL" id="JBHUEK010000008">
    <property type="protein sequence ID" value="MFD1778260.1"/>
    <property type="molecule type" value="Genomic_DNA"/>
</dbReference>
<evidence type="ECO:0000313" key="2">
    <source>
        <dbReference type="EMBL" id="MFD1778260.1"/>
    </source>
</evidence>
<keyword evidence="2" id="KW-0808">Transferase</keyword>
<name>A0ABW4MK61_9BACI</name>
<dbReference type="Gene3D" id="1.25.40.10">
    <property type="entry name" value="Tetratricopeptide repeat domain"/>
    <property type="match status" value="1"/>
</dbReference>
<dbReference type="Pfam" id="PF00535">
    <property type="entry name" value="Glycos_transf_2"/>
    <property type="match status" value="1"/>
</dbReference>
<dbReference type="InterPro" id="IPR001173">
    <property type="entry name" value="Glyco_trans_2-like"/>
</dbReference>
<sequence>MTLSSNDLARPKIAVYGIFKNEEKFIKRYLESVKDADEIVLCDTGTTDKTNELIEEFRKENPKVPLSVYHICVSPWRFDDAFNTALSLINSEIDLCIALGLDEYLMEGWKEHIIKNYDPAITRYFHKFSTIWPGGGRSQHWHERIHKRLGYQWKLPVHEILEYNGEEKIKRLNNFWIYQKPDTEKSRSSYLPLLEQSVKERKDVWKSWSFLAGEYLRVRKYDKAIWATDEALKIEDSDKGYLHKLKYIIYKSQNKNDLALIELNQAIPHLPYRREIRFEKAKFLHQLGRNLEAYLMIKEAEQLKQKITDYHYNQHAWNEDFEKWKENLFELAKKEGFGNG</sequence>
<dbReference type="Proteomes" id="UP001597227">
    <property type="component" value="Unassembled WGS sequence"/>
</dbReference>
<evidence type="ECO:0000259" key="1">
    <source>
        <dbReference type="Pfam" id="PF00535"/>
    </source>
</evidence>
<dbReference type="RefSeq" id="WP_388036195.1">
    <property type="nucleotide sequence ID" value="NZ_JBHUEK010000008.1"/>
</dbReference>
<gene>
    <name evidence="2" type="ORF">ACFSFW_06235</name>
</gene>
<protein>
    <submittedName>
        <fullName evidence="2">Glycosyltransferase</fullName>
        <ecNumber evidence="2">2.4.-.-</ecNumber>
    </submittedName>
</protein>
<dbReference type="EC" id="2.4.-.-" evidence="2"/>
<dbReference type="SUPFAM" id="SSF53448">
    <property type="entry name" value="Nucleotide-diphospho-sugar transferases"/>
    <property type="match status" value="1"/>
</dbReference>
<dbReference type="Gene3D" id="3.90.550.10">
    <property type="entry name" value="Spore Coat Polysaccharide Biosynthesis Protein SpsA, Chain A"/>
    <property type="match status" value="1"/>
</dbReference>